<evidence type="ECO:0000313" key="2">
    <source>
        <dbReference type="Proteomes" id="UP000325081"/>
    </source>
</evidence>
<evidence type="ECO:0000313" key="1">
    <source>
        <dbReference type="EMBL" id="GER26370.1"/>
    </source>
</evidence>
<sequence>MAARGAPSELKDFQISCSWIPTAPAMPNSTSQHPICKNWQPNEPAQSNWAWSGQFSQFGPASRANLHEAGNLSTDYAQMTQCQTTQSCYIPMGQCTDPIGKSRYPSILKLFSSSFTSYNFRRNFHM</sequence>
<dbReference type="EMBL" id="BKCP01001113">
    <property type="protein sequence ID" value="GER26370.1"/>
    <property type="molecule type" value="Genomic_DNA"/>
</dbReference>
<reference evidence="2" key="1">
    <citation type="journal article" date="2019" name="Curr. Biol.">
        <title>Genome Sequence of Striga asiatica Provides Insight into the Evolution of Plant Parasitism.</title>
        <authorList>
            <person name="Yoshida S."/>
            <person name="Kim S."/>
            <person name="Wafula E.K."/>
            <person name="Tanskanen J."/>
            <person name="Kim Y.M."/>
            <person name="Honaas L."/>
            <person name="Yang Z."/>
            <person name="Spallek T."/>
            <person name="Conn C.E."/>
            <person name="Ichihashi Y."/>
            <person name="Cheong K."/>
            <person name="Cui S."/>
            <person name="Der J.P."/>
            <person name="Gundlach H."/>
            <person name="Jiao Y."/>
            <person name="Hori C."/>
            <person name="Ishida J.K."/>
            <person name="Kasahara H."/>
            <person name="Kiba T."/>
            <person name="Kim M.S."/>
            <person name="Koo N."/>
            <person name="Laohavisit A."/>
            <person name="Lee Y.H."/>
            <person name="Lumba S."/>
            <person name="McCourt P."/>
            <person name="Mortimer J.C."/>
            <person name="Mutuku J.M."/>
            <person name="Nomura T."/>
            <person name="Sasaki-Sekimoto Y."/>
            <person name="Seto Y."/>
            <person name="Wang Y."/>
            <person name="Wakatake T."/>
            <person name="Sakakibara H."/>
            <person name="Demura T."/>
            <person name="Yamaguchi S."/>
            <person name="Yoneyama K."/>
            <person name="Manabe R.I."/>
            <person name="Nelson D.C."/>
            <person name="Schulman A.H."/>
            <person name="Timko M.P."/>
            <person name="dePamphilis C.W."/>
            <person name="Choi D."/>
            <person name="Shirasu K."/>
        </authorList>
    </citation>
    <scope>NUCLEOTIDE SEQUENCE [LARGE SCALE GENOMIC DNA]</scope>
    <source>
        <strain evidence="2">cv. UVA1</strain>
    </source>
</reference>
<protein>
    <submittedName>
        <fullName evidence="1">Repressor of silencing 1</fullName>
    </submittedName>
</protein>
<name>A0A5A7P0Y1_STRAF</name>
<keyword evidence="2" id="KW-1185">Reference proteome</keyword>
<comment type="caution">
    <text evidence="1">The sequence shown here is derived from an EMBL/GenBank/DDBJ whole genome shotgun (WGS) entry which is preliminary data.</text>
</comment>
<dbReference type="Proteomes" id="UP000325081">
    <property type="component" value="Unassembled WGS sequence"/>
</dbReference>
<proteinExistence type="predicted"/>
<organism evidence="1 2">
    <name type="scientific">Striga asiatica</name>
    <name type="common">Asiatic witchweed</name>
    <name type="synonym">Buchnera asiatica</name>
    <dbReference type="NCBI Taxonomy" id="4170"/>
    <lineage>
        <taxon>Eukaryota</taxon>
        <taxon>Viridiplantae</taxon>
        <taxon>Streptophyta</taxon>
        <taxon>Embryophyta</taxon>
        <taxon>Tracheophyta</taxon>
        <taxon>Spermatophyta</taxon>
        <taxon>Magnoliopsida</taxon>
        <taxon>eudicotyledons</taxon>
        <taxon>Gunneridae</taxon>
        <taxon>Pentapetalae</taxon>
        <taxon>asterids</taxon>
        <taxon>lamiids</taxon>
        <taxon>Lamiales</taxon>
        <taxon>Orobanchaceae</taxon>
        <taxon>Buchnereae</taxon>
        <taxon>Striga</taxon>
    </lineage>
</organism>
<dbReference type="AlphaFoldDB" id="A0A5A7P0Y1"/>
<accession>A0A5A7P0Y1</accession>
<gene>
    <name evidence="1" type="ORF">STAS_02016</name>
</gene>